<evidence type="ECO:0000313" key="3">
    <source>
        <dbReference type="Proteomes" id="UP001373496"/>
    </source>
</evidence>
<dbReference type="RefSeq" id="WP_225235676.1">
    <property type="nucleotide sequence ID" value="NZ_JBAPLV010000030.1"/>
</dbReference>
<proteinExistence type="predicted"/>
<reference evidence="2 3" key="1">
    <citation type="submission" date="2024-03" db="EMBL/GenBank/DDBJ databases">
        <title>Draft genome sequence of Klenkia terrae.</title>
        <authorList>
            <person name="Duangmal K."/>
            <person name="Chantavorakit T."/>
        </authorList>
    </citation>
    <scope>NUCLEOTIDE SEQUENCE [LARGE SCALE GENOMIC DNA]</scope>
    <source>
        <strain evidence="2 3">JCM 17786</strain>
    </source>
</reference>
<accession>A0ABU8EB41</accession>
<feature type="compositionally biased region" description="Pro residues" evidence="1">
    <location>
        <begin position="126"/>
        <end position="135"/>
    </location>
</feature>
<feature type="region of interest" description="Disordered" evidence="1">
    <location>
        <begin position="78"/>
        <end position="135"/>
    </location>
</feature>
<gene>
    <name evidence="2" type="ORF">UXQ13_20415</name>
</gene>
<name>A0ABU8EB41_9ACTN</name>
<protein>
    <submittedName>
        <fullName evidence="2">Uncharacterized protein</fullName>
    </submittedName>
</protein>
<evidence type="ECO:0000256" key="1">
    <source>
        <dbReference type="SAM" id="MobiDB-lite"/>
    </source>
</evidence>
<sequence>MDCADPVPELRVVHHVHRVPGGAISAVCAGAAAAAWSPRPVAGVLEDLCRGTARYVVSWLGDARPVVALPRPEGGRYLHSTNPAGHGNALDSLPSCPVHASGAGGPGQPEPGAAELAACRARHPSSWPPRLLPPV</sequence>
<dbReference type="Proteomes" id="UP001373496">
    <property type="component" value="Unassembled WGS sequence"/>
</dbReference>
<dbReference type="EMBL" id="JBAPLV010000030">
    <property type="protein sequence ID" value="MEI4280851.1"/>
    <property type="molecule type" value="Genomic_DNA"/>
</dbReference>
<evidence type="ECO:0000313" key="2">
    <source>
        <dbReference type="EMBL" id="MEI4280851.1"/>
    </source>
</evidence>
<organism evidence="2 3">
    <name type="scientific">Klenkia terrae</name>
    <dbReference type="NCBI Taxonomy" id="1052259"/>
    <lineage>
        <taxon>Bacteria</taxon>
        <taxon>Bacillati</taxon>
        <taxon>Actinomycetota</taxon>
        <taxon>Actinomycetes</taxon>
        <taxon>Geodermatophilales</taxon>
        <taxon>Geodermatophilaceae</taxon>
        <taxon>Klenkia</taxon>
    </lineage>
</organism>
<comment type="caution">
    <text evidence="2">The sequence shown here is derived from an EMBL/GenBank/DDBJ whole genome shotgun (WGS) entry which is preliminary data.</text>
</comment>
<keyword evidence="3" id="KW-1185">Reference proteome</keyword>